<comment type="subunit">
    <text evidence="4">Homodimer.</text>
</comment>
<evidence type="ECO:0000256" key="3">
    <source>
        <dbReference type="ARBA" id="ARBA00001941"/>
    </source>
</evidence>
<dbReference type="SUPFAM" id="SSF109604">
    <property type="entry name" value="HD-domain/PDEase-like"/>
    <property type="match status" value="1"/>
</dbReference>
<organism evidence="9 10">
    <name type="scientific">Nonomuraea purpurea</name>
    <dbReference type="NCBI Taxonomy" id="1849276"/>
    <lineage>
        <taxon>Bacteria</taxon>
        <taxon>Bacillati</taxon>
        <taxon>Actinomycetota</taxon>
        <taxon>Actinomycetes</taxon>
        <taxon>Streptosporangiales</taxon>
        <taxon>Streptosporangiaceae</taxon>
        <taxon>Nonomuraea</taxon>
    </lineage>
</organism>
<evidence type="ECO:0000256" key="7">
    <source>
        <dbReference type="ARBA" id="ARBA00022801"/>
    </source>
</evidence>
<dbReference type="CDD" id="cd00077">
    <property type="entry name" value="HDc"/>
    <property type="match status" value="1"/>
</dbReference>
<evidence type="ECO:0000259" key="8">
    <source>
        <dbReference type="SMART" id="SM00471"/>
    </source>
</evidence>
<dbReference type="RefSeq" id="WP_379526825.1">
    <property type="nucleotide sequence ID" value="NZ_JBHSBI010000002.1"/>
</dbReference>
<dbReference type="SMART" id="SM00471">
    <property type="entry name" value="HDc"/>
    <property type="match status" value="1"/>
</dbReference>
<sequence length="193" mass="21245">MTDARDVVPFLYEAGHLKRSARQGWWIAGVKNPESVAEHSFRAAIVGYVIAVMEGANPERTATLCLFHDLPETRVGDIPSTGKRYLTQAGAEQITKDQTAQMPPQLAERIQHVIAEFEGKATLEARCAKDADKLECLLQAREYVGQGNQQAQPWIDTMVDAVSTESGKALAAAALEISPDAWWYEIVASYGRK</sequence>
<dbReference type="InterPro" id="IPR006674">
    <property type="entry name" value="HD_domain"/>
</dbReference>
<dbReference type="Gene3D" id="1.10.3210.10">
    <property type="entry name" value="Hypothetical protein af1432"/>
    <property type="match status" value="1"/>
</dbReference>
<gene>
    <name evidence="9" type="ORF">ACFOY2_05615</name>
</gene>
<evidence type="ECO:0000256" key="1">
    <source>
        <dbReference type="ARBA" id="ARBA00001638"/>
    </source>
</evidence>
<dbReference type="EMBL" id="JBHSBI010000002">
    <property type="protein sequence ID" value="MFC4006688.1"/>
    <property type="molecule type" value="Genomic_DNA"/>
</dbReference>
<comment type="caution">
    <text evidence="9">The sequence shown here is derived from an EMBL/GenBank/DDBJ whole genome shotgun (WGS) entry which is preliminary data.</text>
</comment>
<evidence type="ECO:0000256" key="4">
    <source>
        <dbReference type="ARBA" id="ARBA00011738"/>
    </source>
</evidence>
<reference evidence="10" key="1">
    <citation type="journal article" date="2019" name="Int. J. Syst. Evol. Microbiol.">
        <title>The Global Catalogue of Microorganisms (GCM) 10K type strain sequencing project: providing services to taxonomists for standard genome sequencing and annotation.</title>
        <authorList>
            <consortium name="The Broad Institute Genomics Platform"/>
            <consortium name="The Broad Institute Genome Sequencing Center for Infectious Disease"/>
            <person name="Wu L."/>
            <person name="Ma J."/>
        </authorList>
    </citation>
    <scope>NUCLEOTIDE SEQUENCE [LARGE SCALE GENOMIC DNA]</scope>
    <source>
        <strain evidence="10">TBRC 1276</strain>
    </source>
</reference>
<keyword evidence="7 9" id="KW-0378">Hydrolase</keyword>
<dbReference type="PANTHER" id="PTHR11845">
    <property type="entry name" value="5'-DEOXYNUCLEOTIDASE HDDC2"/>
    <property type="match status" value="1"/>
</dbReference>
<evidence type="ECO:0000256" key="6">
    <source>
        <dbReference type="ARBA" id="ARBA00022723"/>
    </source>
</evidence>
<accession>A0ABV8FYZ8</accession>
<dbReference type="GO" id="GO:0016787">
    <property type="term" value="F:hydrolase activity"/>
    <property type="evidence" value="ECO:0007669"/>
    <property type="project" value="UniProtKB-KW"/>
</dbReference>
<dbReference type="InterPro" id="IPR039356">
    <property type="entry name" value="YfbR/HDDC2"/>
</dbReference>
<evidence type="ECO:0000256" key="2">
    <source>
        <dbReference type="ARBA" id="ARBA00001936"/>
    </source>
</evidence>
<dbReference type="Pfam" id="PF13023">
    <property type="entry name" value="HD_3"/>
    <property type="match status" value="1"/>
</dbReference>
<comment type="cofactor">
    <cofactor evidence="3">
        <name>Co(2+)</name>
        <dbReference type="ChEBI" id="CHEBI:48828"/>
    </cofactor>
</comment>
<evidence type="ECO:0000313" key="10">
    <source>
        <dbReference type="Proteomes" id="UP001595851"/>
    </source>
</evidence>
<dbReference type="InterPro" id="IPR003607">
    <property type="entry name" value="HD/PDEase_dom"/>
</dbReference>
<dbReference type="EC" id="3.1.3.89" evidence="5"/>
<evidence type="ECO:0000256" key="5">
    <source>
        <dbReference type="ARBA" id="ARBA00012964"/>
    </source>
</evidence>
<protein>
    <recommendedName>
        <fullName evidence="5">5'-deoxynucleotidase</fullName>
        <ecNumber evidence="5">3.1.3.89</ecNumber>
    </recommendedName>
</protein>
<comment type="cofactor">
    <cofactor evidence="2">
        <name>Mn(2+)</name>
        <dbReference type="ChEBI" id="CHEBI:29035"/>
    </cofactor>
</comment>
<evidence type="ECO:0000313" key="9">
    <source>
        <dbReference type="EMBL" id="MFC4006688.1"/>
    </source>
</evidence>
<proteinExistence type="predicted"/>
<keyword evidence="6" id="KW-0479">Metal-binding</keyword>
<comment type="catalytic activity">
    <reaction evidence="1">
        <text>a 2'-deoxyribonucleoside 5'-phosphate + H2O = a 2'-deoxyribonucleoside + phosphate</text>
        <dbReference type="Rhea" id="RHEA:36167"/>
        <dbReference type="ChEBI" id="CHEBI:15377"/>
        <dbReference type="ChEBI" id="CHEBI:18274"/>
        <dbReference type="ChEBI" id="CHEBI:43474"/>
        <dbReference type="ChEBI" id="CHEBI:65317"/>
        <dbReference type="EC" id="3.1.3.89"/>
    </reaction>
</comment>
<keyword evidence="10" id="KW-1185">Reference proteome</keyword>
<dbReference type="Proteomes" id="UP001595851">
    <property type="component" value="Unassembled WGS sequence"/>
</dbReference>
<feature type="domain" description="HD/PDEase" evidence="8">
    <location>
        <begin position="32"/>
        <end position="146"/>
    </location>
</feature>
<name>A0ABV8FYZ8_9ACTN</name>
<dbReference type="PANTHER" id="PTHR11845:SF13">
    <property type="entry name" value="5'-DEOXYNUCLEOTIDASE HDDC2"/>
    <property type="match status" value="1"/>
</dbReference>